<reference evidence="2 3" key="1">
    <citation type="journal article" date="2022" name="Nat. Ecol. Evol.">
        <title>A masculinizing supergene underlies an exaggerated male reproductive morph in a spider.</title>
        <authorList>
            <person name="Hendrickx F."/>
            <person name="De Corte Z."/>
            <person name="Sonet G."/>
            <person name="Van Belleghem S.M."/>
            <person name="Kostlbacher S."/>
            <person name="Vangestel C."/>
        </authorList>
    </citation>
    <scope>NUCLEOTIDE SEQUENCE [LARGE SCALE GENOMIC DNA]</scope>
    <source>
        <strain evidence="2">W744_W776</strain>
    </source>
</reference>
<dbReference type="PANTHER" id="PTHR35385">
    <property type="entry name" value="PROTEIN B, PUTATIVE-RELATED-RELATED"/>
    <property type="match status" value="1"/>
</dbReference>
<evidence type="ECO:0000256" key="1">
    <source>
        <dbReference type="SAM" id="MobiDB-lite"/>
    </source>
</evidence>
<dbReference type="PANTHER" id="PTHR35385:SF2">
    <property type="entry name" value="PROTEIN B, PUTATIVE-RELATED"/>
    <property type="match status" value="1"/>
</dbReference>
<feature type="region of interest" description="Disordered" evidence="1">
    <location>
        <begin position="416"/>
        <end position="437"/>
    </location>
</feature>
<organism evidence="2 3">
    <name type="scientific">Oedothorax gibbosus</name>
    <dbReference type="NCBI Taxonomy" id="931172"/>
    <lineage>
        <taxon>Eukaryota</taxon>
        <taxon>Metazoa</taxon>
        <taxon>Ecdysozoa</taxon>
        <taxon>Arthropoda</taxon>
        <taxon>Chelicerata</taxon>
        <taxon>Arachnida</taxon>
        <taxon>Araneae</taxon>
        <taxon>Araneomorphae</taxon>
        <taxon>Entelegynae</taxon>
        <taxon>Araneoidea</taxon>
        <taxon>Linyphiidae</taxon>
        <taxon>Erigoninae</taxon>
        <taxon>Oedothorax</taxon>
    </lineage>
</organism>
<sequence length="437" mass="50181">MRTSNPTAKRIVCMKKFVCHQSAYHKLTPETNKRGNSKNSGCLAIIRIKVKHTTRSTIKADPFVKNGLPAVITIKDQHNHNLNAAETLRCLPADVCREKFIEYFNNGMKVSTALQHHRELLKQRYDISEEDMTNSRINPTNRTVSHWFWKWRMGKYKPKETKVNDHSKVDIFEQQLGNEKSKEMEHGKDFESSKGDINQQGLNIQYIIQAPYQYLNKIPIPRLPSKRKHWITDHRKRKLLKKPEPVKILPANSPEKKIEIESVFSLDQFVNKQNTLNTLYLPQPTMDPILQANNPSPVIKFKDKTDEALHKVDQVINRQDIPRLTVIFLPPPTVVLSPVIRIREDGFCKVGQAVSRNDILNTLYLPKPTVDQNLQENSPSPVTKIKEEKEEVCKVDQVINGQDLLQNLYVPPATVDPNLQANSSSPATLSKEEIEDI</sequence>
<dbReference type="EMBL" id="JAFNEN010000425">
    <property type="protein sequence ID" value="KAG8183267.1"/>
    <property type="molecule type" value="Genomic_DNA"/>
</dbReference>
<dbReference type="Proteomes" id="UP000827092">
    <property type="component" value="Unassembled WGS sequence"/>
</dbReference>
<dbReference type="AlphaFoldDB" id="A0AAV6UG51"/>
<accession>A0AAV6UG51</accession>
<evidence type="ECO:0000313" key="3">
    <source>
        <dbReference type="Proteomes" id="UP000827092"/>
    </source>
</evidence>
<gene>
    <name evidence="2" type="ORF">JTE90_006463</name>
</gene>
<protein>
    <submittedName>
        <fullName evidence="2">Uncharacterized protein</fullName>
    </submittedName>
</protein>
<name>A0AAV6UG51_9ARAC</name>
<feature type="compositionally biased region" description="Polar residues" evidence="1">
    <location>
        <begin position="417"/>
        <end position="428"/>
    </location>
</feature>
<proteinExistence type="predicted"/>
<keyword evidence="3" id="KW-1185">Reference proteome</keyword>
<comment type="caution">
    <text evidence="2">The sequence shown here is derived from an EMBL/GenBank/DDBJ whole genome shotgun (WGS) entry which is preliminary data.</text>
</comment>
<evidence type="ECO:0000313" key="2">
    <source>
        <dbReference type="EMBL" id="KAG8183267.1"/>
    </source>
</evidence>